<evidence type="ECO:0000256" key="1">
    <source>
        <dbReference type="ARBA" id="ARBA00004167"/>
    </source>
</evidence>
<evidence type="ECO:0000256" key="2">
    <source>
        <dbReference type="ARBA" id="ARBA00022692"/>
    </source>
</evidence>
<dbReference type="Pfam" id="PF20520">
    <property type="entry name" value="Ac45-VOA1_TM"/>
    <property type="match status" value="1"/>
</dbReference>
<feature type="transmembrane region" description="Helical" evidence="6">
    <location>
        <begin position="195"/>
        <end position="222"/>
    </location>
</feature>
<keyword evidence="10" id="KW-1185">Reference proteome</keyword>
<dbReference type="Proteomes" id="UP000193498">
    <property type="component" value="Unassembled WGS sequence"/>
</dbReference>
<dbReference type="GO" id="GO:0016020">
    <property type="term" value="C:membrane"/>
    <property type="evidence" value="ECO:0007669"/>
    <property type="project" value="UniProtKB-SubCell"/>
</dbReference>
<comment type="caution">
    <text evidence="9">The sequence shown here is derived from an EMBL/GenBank/DDBJ whole genome shotgun (WGS) entry which is preliminary data.</text>
</comment>
<feature type="region of interest" description="Disordered" evidence="5">
    <location>
        <begin position="125"/>
        <end position="186"/>
    </location>
</feature>
<proteinExistence type="predicted"/>
<feature type="compositionally biased region" description="Low complexity" evidence="5">
    <location>
        <begin position="134"/>
        <end position="177"/>
    </location>
</feature>
<protein>
    <recommendedName>
        <fullName evidence="8">V-type proton ATPase subunit S1/VOA1 transmembrane domain-containing protein</fullName>
    </recommendedName>
</protein>
<evidence type="ECO:0000256" key="6">
    <source>
        <dbReference type="SAM" id="Phobius"/>
    </source>
</evidence>
<reference evidence="9 10" key="1">
    <citation type="submission" date="2016-07" db="EMBL/GenBank/DDBJ databases">
        <title>Pervasive Adenine N6-methylation of Active Genes in Fungi.</title>
        <authorList>
            <consortium name="DOE Joint Genome Institute"/>
            <person name="Mondo S.J."/>
            <person name="Dannebaum R.O."/>
            <person name="Kuo R.C."/>
            <person name="Labutti K."/>
            <person name="Haridas S."/>
            <person name="Kuo A."/>
            <person name="Salamov A."/>
            <person name="Ahrendt S.R."/>
            <person name="Lipzen A."/>
            <person name="Sullivan W."/>
            <person name="Andreopoulos W.B."/>
            <person name="Clum A."/>
            <person name="Lindquist E."/>
            <person name="Daum C."/>
            <person name="Ramamoorthy G.K."/>
            <person name="Gryganskyi A."/>
            <person name="Culley D."/>
            <person name="Magnuson J.K."/>
            <person name="James T.Y."/>
            <person name="O'Malley M.A."/>
            <person name="Stajich J.E."/>
            <person name="Spatafora J.W."/>
            <person name="Visel A."/>
            <person name="Grigoriev I.V."/>
        </authorList>
    </citation>
    <scope>NUCLEOTIDE SEQUENCE [LARGE SCALE GENOMIC DNA]</scope>
    <source>
        <strain evidence="9 10">CBS 931.73</strain>
    </source>
</reference>
<evidence type="ECO:0000256" key="3">
    <source>
        <dbReference type="ARBA" id="ARBA00022989"/>
    </source>
</evidence>
<dbReference type="InParanoid" id="A0A1Y1XA47"/>
<sequence length="238" mass="24964">MRSSSLFKVFAVVATTVVSTAYAECPAKVALVLNKQQTAEYLDSPSFSLHKRMVADDTPHAENVESIKSNCGAKHLDLADVANLKDDSSYVISGIQGAVDKALEHIQAVAQDYVVVLDRKAHLQKRQAPPAPTSTPVAAPTASPSGPSVSAPSGSSANVPGGSSASAPSPSQVAPGPTTNPGKNVSRAEELRSKFWTVGLLTGLLTTFIMVLILLVGICWLASIEGPTRFETVKQKRS</sequence>
<keyword evidence="3 6" id="KW-1133">Transmembrane helix</keyword>
<evidence type="ECO:0000256" key="4">
    <source>
        <dbReference type="ARBA" id="ARBA00023136"/>
    </source>
</evidence>
<evidence type="ECO:0000256" key="7">
    <source>
        <dbReference type="SAM" id="SignalP"/>
    </source>
</evidence>
<feature type="chain" id="PRO_5012237410" description="V-type proton ATPase subunit S1/VOA1 transmembrane domain-containing protein" evidence="7">
    <location>
        <begin position="24"/>
        <end position="238"/>
    </location>
</feature>
<evidence type="ECO:0000259" key="8">
    <source>
        <dbReference type="Pfam" id="PF20520"/>
    </source>
</evidence>
<gene>
    <name evidence="9" type="ORF">K493DRAFT_342172</name>
</gene>
<organism evidence="9 10">
    <name type="scientific">Basidiobolus meristosporus CBS 931.73</name>
    <dbReference type="NCBI Taxonomy" id="1314790"/>
    <lineage>
        <taxon>Eukaryota</taxon>
        <taxon>Fungi</taxon>
        <taxon>Fungi incertae sedis</taxon>
        <taxon>Zoopagomycota</taxon>
        <taxon>Entomophthoromycotina</taxon>
        <taxon>Basidiobolomycetes</taxon>
        <taxon>Basidiobolales</taxon>
        <taxon>Basidiobolaceae</taxon>
        <taxon>Basidiobolus</taxon>
    </lineage>
</organism>
<name>A0A1Y1XA47_9FUNG</name>
<dbReference type="OrthoDB" id="10029326at2759"/>
<keyword evidence="2 6" id="KW-0812">Transmembrane</keyword>
<accession>A0A1Y1XA47</accession>
<evidence type="ECO:0000313" key="9">
    <source>
        <dbReference type="EMBL" id="ORX82622.1"/>
    </source>
</evidence>
<feature type="signal peptide" evidence="7">
    <location>
        <begin position="1"/>
        <end position="23"/>
    </location>
</feature>
<keyword evidence="7" id="KW-0732">Signal</keyword>
<evidence type="ECO:0000313" key="10">
    <source>
        <dbReference type="Proteomes" id="UP000193498"/>
    </source>
</evidence>
<dbReference type="InterPro" id="IPR046756">
    <property type="entry name" value="VAS1/VOA1_TM"/>
</dbReference>
<comment type="subcellular location">
    <subcellularLocation>
        <location evidence="1">Membrane</location>
        <topology evidence="1">Single-pass membrane protein</topology>
    </subcellularLocation>
</comment>
<dbReference type="EMBL" id="MCFE01000665">
    <property type="protein sequence ID" value="ORX82622.1"/>
    <property type="molecule type" value="Genomic_DNA"/>
</dbReference>
<dbReference type="AlphaFoldDB" id="A0A1Y1XA47"/>
<feature type="domain" description="V-type proton ATPase subunit S1/VOA1 transmembrane" evidence="8">
    <location>
        <begin position="195"/>
        <end position="231"/>
    </location>
</feature>
<evidence type="ECO:0000256" key="5">
    <source>
        <dbReference type="SAM" id="MobiDB-lite"/>
    </source>
</evidence>
<keyword evidence="4 6" id="KW-0472">Membrane</keyword>